<dbReference type="Pfam" id="PF05292">
    <property type="entry name" value="MCD"/>
    <property type="match status" value="1"/>
</dbReference>
<dbReference type="Proteomes" id="UP000604161">
    <property type="component" value="Unassembled WGS sequence"/>
</dbReference>
<feature type="domain" description="Malonyl-CoA decarboxylase C-terminal" evidence="1">
    <location>
        <begin position="167"/>
        <end position="407"/>
    </location>
</feature>
<name>A0ABR8P050_9GAMM</name>
<dbReference type="PANTHER" id="PTHR28641">
    <property type="match status" value="1"/>
</dbReference>
<feature type="domain" description="Malonyl-CoA decarboxylase N-terminal" evidence="2">
    <location>
        <begin position="81"/>
        <end position="164"/>
    </location>
</feature>
<keyword evidence="4" id="KW-1185">Reference proteome</keyword>
<gene>
    <name evidence="3" type="ORF">IF202_11440</name>
</gene>
<sequence>MSRWTNIIEDLLSRVSDIGNTILVNSNTDSEKLCLSQKCLALLSNVGEATGLARSRDILEDYKKLDKSEQLAFFQQVYTDFGVDEALLRKTVNEWLLHPKKIEARQIHSLSEPRSQELIRRLNLAYGGTASLVKMREDLLQHTKEDPSLLALDKDFQHLFTSWFNNGFLRLERINWSTPATILEKVIAYEAVHEIQGWDELRLRVAANDRRLYAFFHPSLSDEPLIFVEVALTNDMPDQISSILAGDRESLDPHFATTAVFYSISNCQTGLRGISFGNFLIKQVVEELKRELPNLKRFVTMSPVPGLRRWIDSKPTLNKNMQSLVNELTPLTSKPDNAFIEKNHHSLYQLVSYYLLEAKNKKGGPFDPVSKFHLGNGARLEQINLWADNSKRGFSGSWGIMVNYEYDLNSIEINHEHFLREGIISTSPTIKRLNKNS</sequence>
<dbReference type="Pfam" id="PF17408">
    <property type="entry name" value="MCD_N"/>
    <property type="match status" value="1"/>
</dbReference>
<organism evidence="3 4">
    <name type="scientific">Marinomonas colpomeniae</name>
    <dbReference type="NCBI Taxonomy" id="2774408"/>
    <lineage>
        <taxon>Bacteria</taxon>
        <taxon>Pseudomonadati</taxon>
        <taxon>Pseudomonadota</taxon>
        <taxon>Gammaproteobacteria</taxon>
        <taxon>Oceanospirillales</taxon>
        <taxon>Oceanospirillaceae</taxon>
        <taxon>Marinomonas</taxon>
    </lineage>
</organism>
<dbReference type="RefSeq" id="WP_191595031.1">
    <property type="nucleotide sequence ID" value="NZ_JACYFC010000003.1"/>
</dbReference>
<evidence type="ECO:0000313" key="4">
    <source>
        <dbReference type="Proteomes" id="UP000604161"/>
    </source>
</evidence>
<dbReference type="Gene3D" id="3.40.630.150">
    <property type="entry name" value="Malonyl-CoA decarboxylase, catalytic domain"/>
    <property type="match status" value="1"/>
</dbReference>
<proteinExistence type="predicted"/>
<reference evidence="3 4" key="1">
    <citation type="submission" date="2020-09" db="EMBL/GenBank/DDBJ databases">
        <title>Marinomonas sp. nov., isolated from the cysticercosis algae of Qingdao, China.</title>
        <authorList>
            <person name="Sun X."/>
        </authorList>
    </citation>
    <scope>NUCLEOTIDE SEQUENCE [LARGE SCALE GENOMIC DNA]</scope>
    <source>
        <strain evidence="3 4">SM2066</strain>
    </source>
</reference>
<dbReference type="InterPro" id="IPR038351">
    <property type="entry name" value="MCD_N_sf"/>
</dbReference>
<dbReference type="InterPro" id="IPR007956">
    <property type="entry name" value="Malonyl_CoA_deC_C"/>
</dbReference>
<accession>A0ABR8P050</accession>
<protein>
    <submittedName>
        <fullName evidence="3">Malonyl-CoA decarboxylase</fullName>
    </submittedName>
</protein>
<dbReference type="InterPro" id="IPR042303">
    <property type="entry name" value="Malonyl_CoA_deC_C_sf"/>
</dbReference>
<evidence type="ECO:0000313" key="3">
    <source>
        <dbReference type="EMBL" id="MBD5771665.1"/>
    </source>
</evidence>
<comment type="caution">
    <text evidence="3">The sequence shown here is derived from an EMBL/GenBank/DDBJ whole genome shotgun (WGS) entry which is preliminary data.</text>
</comment>
<dbReference type="PANTHER" id="PTHR28641:SF1">
    <property type="entry name" value="MALONYL-COA DECARBOXYLASE, MITOCHONDRIAL"/>
    <property type="match status" value="1"/>
</dbReference>
<dbReference type="InterPro" id="IPR035372">
    <property type="entry name" value="MCD_N"/>
</dbReference>
<evidence type="ECO:0000259" key="2">
    <source>
        <dbReference type="Pfam" id="PF17408"/>
    </source>
</evidence>
<evidence type="ECO:0000259" key="1">
    <source>
        <dbReference type="Pfam" id="PF05292"/>
    </source>
</evidence>
<dbReference type="Gene3D" id="1.20.140.90">
    <property type="entry name" value="Malonyl-CoA decarboxylase, oligemerization domain"/>
    <property type="match status" value="1"/>
</dbReference>
<dbReference type="EMBL" id="JACYFC010000003">
    <property type="protein sequence ID" value="MBD5771665.1"/>
    <property type="molecule type" value="Genomic_DNA"/>
</dbReference>
<dbReference type="InterPro" id="IPR038917">
    <property type="entry name" value="Malonyl_CoA_deC"/>
</dbReference>